<dbReference type="Gene3D" id="2.60.120.40">
    <property type="match status" value="1"/>
</dbReference>
<dbReference type="Pfam" id="PF00386">
    <property type="entry name" value="C1q"/>
    <property type="match status" value="1"/>
</dbReference>
<proteinExistence type="predicted"/>
<evidence type="ECO:0000256" key="4">
    <source>
        <dbReference type="SAM" id="Coils"/>
    </source>
</evidence>
<evidence type="ECO:0000256" key="1">
    <source>
        <dbReference type="ARBA" id="ARBA00004613"/>
    </source>
</evidence>
<dbReference type="InterPro" id="IPR001073">
    <property type="entry name" value="C1q_dom"/>
</dbReference>
<dbReference type="AlphaFoldDB" id="A0AAN9BMQ5"/>
<dbReference type="EMBL" id="JBAMIC010000004">
    <property type="protein sequence ID" value="KAK7107844.1"/>
    <property type="molecule type" value="Genomic_DNA"/>
</dbReference>
<evidence type="ECO:0000256" key="5">
    <source>
        <dbReference type="SAM" id="MobiDB-lite"/>
    </source>
</evidence>
<comment type="caution">
    <text evidence="7">The sequence shown here is derived from an EMBL/GenBank/DDBJ whole genome shotgun (WGS) entry which is preliminary data.</text>
</comment>
<feature type="domain" description="C1q" evidence="6">
    <location>
        <begin position="315"/>
        <end position="447"/>
    </location>
</feature>
<keyword evidence="3" id="KW-0732">Signal</keyword>
<evidence type="ECO:0000256" key="3">
    <source>
        <dbReference type="ARBA" id="ARBA00022729"/>
    </source>
</evidence>
<dbReference type="Proteomes" id="UP001374579">
    <property type="component" value="Unassembled WGS sequence"/>
</dbReference>
<keyword evidence="8" id="KW-1185">Reference proteome</keyword>
<evidence type="ECO:0000256" key="2">
    <source>
        <dbReference type="ARBA" id="ARBA00022525"/>
    </source>
</evidence>
<feature type="compositionally biased region" description="Basic and acidic residues" evidence="5">
    <location>
        <begin position="212"/>
        <end position="225"/>
    </location>
</feature>
<evidence type="ECO:0000259" key="6">
    <source>
        <dbReference type="PROSITE" id="PS50871"/>
    </source>
</evidence>
<feature type="coiled-coil region" evidence="4">
    <location>
        <begin position="60"/>
        <end position="94"/>
    </location>
</feature>
<organism evidence="7 8">
    <name type="scientific">Littorina saxatilis</name>
    <dbReference type="NCBI Taxonomy" id="31220"/>
    <lineage>
        <taxon>Eukaryota</taxon>
        <taxon>Metazoa</taxon>
        <taxon>Spiralia</taxon>
        <taxon>Lophotrochozoa</taxon>
        <taxon>Mollusca</taxon>
        <taxon>Gastropoda</taxon>
        <taxon>Caenogastropoda</taxon>
        <taxon>Littorinimorpha</taxon>
        <taxon>Littorinoidea</taxon>
        <taxon>Littorinidae</taxon>
        <taxon>Littorina</taxon>
    </lineage>
</organism>
<accession>A0AAN9BMQ5</accession>
<dbReference type="InterPro" id="IPR008983">
    <property type="entry name" value="Tumour_necrosis_fac-like_dom"/>
</dbReference>
<dbReference type="Gene3D" id="1.10.287.1490">
    <property type="match status" value="1"/>
</dbReference>
<feature type="coiled-coil region" evidence="4">
    <location>
        <begin position="123"/>
        <end position="150"/>
    </location>
</feature>
<feature type="region of interest" description="Disordered" evidence="5">
    <location>
        <begin position="208"/>
        <end position="228"/>
    </location>
</feature>
<dbReference type="PRINTS" id="PR00007">
    <property type="entry name" value="COMPLEMNTC1Q"/>
</dbReference>
<dbReference type="PANTHER" id="PTHR22923:SF116">
    <property type="entry name" value="C1Q DOMAIN-CONTAINING PROTEIN"/>
    <property type="match status" value="1"/>
</dbReference>
<name>A0AAN9BMQ5_9CAEN</name>
<dbReference type="InterPro" id="IPR050822">
    <property type="entry name" value="Cerebellin_Synaptic_Org"/>
</dbReference>
<evidence type="ECO:0000313" key="7">
    <source>
        <dbReference type="EMBL" id="KAK7107844.1"/>
    </source>
</evidence>
<dbReference type="PANTHER" id="PTHR22923">
    <property type="entry name" value="CEREBELLIN-RELATED"/>
    <property type="match status" value="1"/>
</dbReference>
<sequence>MMAYQDDNSDENVDWKQRFEDLGRKMEDMSARVCKTDRRNSFSSSDFILRDSVRITQDINTKLAADVEIIKTEMTQLREKNATLNKTVSGLQRDVATVQAEEMTFREDLEAALTENVKLCTNVGVLQKENAKLREQVRELEMGMQEMRCDVTVVQKDLVEANARLSEANVRLAAEKSGRNSKERRLSMASATSVETIDSVASIRPEANVRLSAEKSGRHNKERRPSMASAISVGTIDSVASLRPEVEVLHTKGSELVKTVASQKREVDKLRQEVSTLQGKNGEVLADLSIIRSEAQTFINGFRTQLRELQTFVGKSNVLVAFHACLSQPVTTTRMEILVCDNIISNVGAAYDPRNGVFTAPVPGIYAFFANTSPCQRDQEKKARLSVVLENRRIAHVYARGLWWSSGHTALHLEAGHRVWLRTFDDDRYTFSEGWTNFTGMLIQSQA</sequence>
<dbReference type="GO" id="GO:0005576">
    <property type="term" value="C:extracellular region"/>
    <property type="evidence" value="ECO:0007669"/>
    <property type="project" value="UniProtKB-SubCell"/>
</dbReference>
<reference evidence="7 8" key="1">
    <citation type="submission" date="2024-02" db="EMBL/GenBank/DDBJ databases">
        <title>Chromosome-scale genome assembly of the rough periwinkle Littorina saxatilis.</title>
        <authorList>
            <person name="De Jode A."/>
            <person name="Faria R."/>
            <person name="Formenti G."/>
            <person name="Sims Y."/>
            <person name="Smith T.P."/>
            <person name="Tracey A."/>
            <person name="Wood J.M.D."/>
            <person name="Zagrodzka Z.B."/>
            <person name="Johannesson K."/>
            <person name="Butlin R.K."/>
            <person name="Leder E.H."/>
        </authorList>
    </citation>
    <scope>NUCLEOTIDE SEQUENCE [LARGE SCALE GENOMIC DNA]</scope>
    <source>
        <strain evidence="7">Snail1</strain>
        <tissue evidence="7">Muscle</tissue>
    </source>
</reference>
<keyword evidence="4" id="KW-0175">Coiled coil</keyword>
<dbReference type="SMART" id="SM00110">
    <property type="entry name" value="C1Q"/>
    <property type="match status" value="1"/>
</dbReference>
<dbReference type="SUPFAM" id="SSF49842">
    <property type="entry name" value="TNF-like"/>
    <property type="match status" value="1"/>
</dbReference>
<comment type="subcellular location">
    <subcellularLocation>
        <location evidence="1">Secreted</location>
    </subcellularLocation>
</comment>
<keyword evidence="2" id="KW-0964">Secreted</keyword>
<evidence type="ECO:0000313" key="8">
    <source>
        <dbReference type="Proteomes" id="UP001374579"/>
    </source>
</evidence>
<gene>
    <name evidence="7" type="ORF">V1264_015690</name>
</gene>
<protein>
    <recommendedName>
        <fullName evidence="6">C1q domain-containing protein</fullName>
    </recommendedName>
</protein>
<dbReference type="PROSITE" id="PS50871">
    <property type="entry name" value="C1Q"/>
    <property type="match status" value="1"/>
</dbReference>